<gene>
    <name evidence="1" type="ORF">S03H2_54387</name>
</gene>
<comment type="caution">
    <text evidence="1">The sequence shown here is derived from an EMBL/GenBank/DDBJ whole genome shotgun (WGS) entry which is preliminary data.</text>
</comment>
<protein>
    <submittedName>
        <fullName evidence="1">Uncharacterized protein</fullName>
    </submittedName>
</protein>
<evidence type="ECO:0000313" key="1">
    <source>
        <dbReference type="EMBL" id="GAH66277.1"/>
    </source>
</evidence>
<proteinExistence type="predicted"/>
<dbReference type="EMBL" id="BARU01034671">
    <property type="protein sequence ID" value="GAH66277.1"/>
    <property type="molecule type" value="Genomic_DNA"/>
</dbReference>
<sequence length="52" mass="5573">MHGGICTIHHNNPGIIIIISGIAIPLKNKKTIGEIPDIIAIANAIILIFFTK</sequence>
<name>X1HA58_9ZZZZ</name>
<dbReference type="AlphaFoldDB" id="X1HA58"/>
<accession>X1HA58</accession>
<reference evidence="1" key="1">
    <citation type="journal article" date="2014" name="Front. Microbiol.">
        <title>High frequency of phylogenetically diverse reductive dehalogenase-homologous genes in deep subseafloor sedimentary metagenomes.</title>
        <authorList>
            <person name="Kawai M."/>
            <person name="Futagami T."/>
            <person name="Toyoda A."/>
            <person name="Takaki Y."/>
            <person name="Nishi S."/>
            <person name="Hori S."/>
            <person name="Arai W."/>
            <person name="Tsubouchi T."/>
            <person name="Morono Y."/>
            <person name="Uchiyama I."/>
            <person name="Ito T."/>
            <person name="Fujiyama A."/>
            <person name="Inagaki F."/>
            <person name="Takami H."/>
        </authorList>
    </citation>
    <scope>NUCLEOTIDE SEQUENCE</scope>
    <source>
        <strain evidence="1">Expedition CK06-06</strain>
    </source>
</reference>
<organism evidence="1">
    <name type="scientific">marine sediment metagenome</name>
    <dbReference type="NCBI Taxonomy" id="412755"/>
    <lineage>
        <taxon>unclassified sequences</taxon>
        <taxon>metagenomes</taxon>
        <taxon>ecological metagenomes</taxon>
    </lineage>
</organism>